<comment type="similarity">
    <text evidence="4 14 15">Belongs to the prokaryotic pantothenate kinase family.</text>
</comment>
<dbReference type="SUPFAM" id="SSF52540">
    <property type="entry name" value="P-loop containing nucleoside triphosphate hydrolases"/>
    <property type="match status" value="1"/>
</dbReference>
<evidence type="ECO:0000256" key="9">
    <source>
        <dbReference type="ARBA" id="ARBA00022741"/>
    </source>
</evidence>
<evidence type="ECO:0000256" key="6">
    <source>
        <dbReference type="ARBA" id="ARBA00015080"/>
    </source>
</evidence>
<evidence type="ECO:0000256" key="5">
    <source>
        <dbReference type="ARBA" id="ARBA00012102"/>
    </source>
</evidence>
<dbReference type="AlphaFoldDB" id="A0A431W7N4"/>
<dbReference type="GO" id="GO:0005737">
    <property type="term" value="C:cytoplasm"/>
    <property type="evidence" value="ECO:0007669"/>
    <property type="project" value="UniProtKB-SubCell"/>
</dbReference>
<dbReference type="InterPro" id="IPR027417">
    <property type="entry name" value="P-loop_NTPase"/>
</dbReference>
<dbReference type="Gene3D" id="3.40.50.300">
    <property type="entry name" value="P-loop containing nucleotide triphosphate hydrolases"/>
    <property type="match status" value="1"/>
</dbReference>
<dbReference type="InterPro" id="IPR006083">
    <property type="entry name" value="PRK/URK"/>
</dbReference>
<dbReference type="CDD" id="cd02025">
    <property type="entry name" value="PanK"/>
    <property type="match status" value="1"/>
</dbReference>
<sequence length="314" mass="35853">MTTEQHSTYISLSREEWATLHSSPAFQLSELEIKTLQGTIGNLTNEEINQIYVPLIQYLSFNIQAMKQLHRVRNEFLQKDTKNLPFIIGVAGSVAVGKSTTSRILQSLLSNLPEKPKVEIVTTDGFLFSNAVLKEKGLSDKKGFPESYDLKVLIEFLTEIKSGNPRVQAPVYSHLHYDIIPNEYIDVCQPDIIIVEGINVLQTPKQVGDSIPSRFVSDFFDISIYVDAEENHILNWYLERFKVLKETAFAQPESYFHRYAALSDTEAEAVATDIWNRINKVNLENNILPTKFRADIIIEKGINHQVENIRVRKI</sequence>
<evidence type="ECO:0000256" key="11">
    <source>
        <dbReference type="ARBA" id="ARBA00022840"/>
    </source>
</evidence>
<proteinExistence type="inferred from homology"/>
<dbReference type="Proteomes" id="UP000271374">
    <property type="component" value="Unassembled WGS sequence"/>
</dbReference>
<name>A0A431W7N4_9BACI</name>
<feature type="binding site" evidence="14">
    <location>
        <begin position="92"/>
        <end position="99"/>
    </location>
    <ligand>
        <name>ATP</name>
        <dbReference type="ChEBI" id="CHEBI:30616"/>
    </ligand>
</feature>
<evidence type="ECO:0000256" key="8">
    <source>
        <dbReference type="ARBA" id="ARBA00022679"/>
    </source>
</evidence>
<dbReference type="GO" id="GO:0004594">
    <property type="term" value="F:pantothenate kinase activity"/>
    <property type="evidence" value="ECO:0007669"/>
    <property type="project" value="UniProtKB-UniRule"/>
</dbReference>
<gene>
    <name evidence="14" type="primary">coaA</name>
    <name evidence="17" type="ORF">EKG37_10860</name>
</gene>
<comment type="catalytic activity">
    <reaction evidence="1 14 15">
        <text>(R)-pantothenate + ATP = (R)-4'-phosphopantothenate + ADP + H(+)</text>
        <dbReference type="Rhea" id="RHEA:16373"/>
        <dbReference type="ChEBI" id="CHEBI:10986"/>
        <dbReference type="ChEBI" id="CHEBI:15378"/>
        <dbReference type="ChEBI" id="CHEBI:29032"/>
        <dbReference type="ChEBI" id="CHEBI:30616"/>
        <dbReference type="ChEBI" id="CHEBI:456216"/>
        <dbReference type="EC" id="2.7.1.33"/>
    </reaction>
</comment>
<organism evidence="17 18">
    <name type="scientific">Bacillus yapensis</name>
    <dbReference type="NCBI Taxonomy" id="2492960"/>
    <lineage>
        <taxon>Bacteria</taxon>
        <taxon>Bacillati</taxon>
        <taxon>Bacillota</taxon>
        <taxon>Bacilli</taxon>
        <taxon>Bacillales</taxon>
        <taxon>Bacillaceae</taxon>
        <taxon>Bacillus</taxon>
    </lineage>
</organism>
<dbReference type="HAMAP" id="MF_00215">
    <property type="entry name" value="Pantothen_kinase_1"/>
    <property type="match status" value="1"/>
</dbReference>
<accession>A0A431W7N4</accession>
<evidence type="ECO:0000256" key="14">
    <source>
        <dbReference type="HAMAP-Rule" id="MF_00215"/>
    </source>
</evidence>
<evidence type="ECO:0000313" key="18">
    <source>
        <dbReference type="Proteomes" id="UP000271374"/>
    </source>
</evidence>
<evidence type="ECO:0000256" key="10">
    <source>
        <dbReference type="ARBA" id="ARBA00022777"/>
    </source>
</evidence>
<dbReference type="UniPathway" id="UPA00241">
    <property type="reaction ID" value="UER00352"/>
</dbReference>
<evidence type="ECO:0000256" key="12">
    <source>
        <dbReference type="ARBA" id="ARBA00022993"/>
    </source>
</evidence>
<evidence type="ECO:0000256" key="3">
    <source>
        <dbReference type="ARBA" id="ARBA00005225"/>
    </source>
</evidence>
<feature type="domain" description="Phosphoribulokinase/uridine kinase" evidence="16">
    <location>
        <begin position="87"/>
        <end position="240"/>
    </location>
</feature>
<dbReference type="PIRSF" id="PIRSF000545">
    <property type="entry name" value="Pantothenate_kin"/>
    <property type="match status" value="1"/>
</dbReference>
<evidence type="ECO:0000256" key="13">
    <source>
        <dbReference type="ARBA" id="ARBA00032866"/>
    </source>
</evidence>
<dbReference type="Pfam" id="PF00485">
    <property type="entry name" value="PRK"/>
    <property type="match status" value="1"/>
</dbReference>
<comment type="caution">
    <text evidence="17">The sequence shown here is derived from an EMBL/GenBank/DDBJ whole genome shotgun (WGS) entry which is preliminary data.</text>
</comment>
<keyword evidence="11 14" id="KW-0067">ATP-binding</keyword>
<evidence type="ECO:0000256" key="2">
    <source>
        <dbReference type="ARBA" id="ARBA00004496"/>
    </source>
</evidence>
<dbReference type="GO" id="GO:0015937">
    <property type="term" value="P:coenzyme A biosynthetic process"/>
    <property type="evidence" value="ECO:0007669"/>
    <property type="project" value="UniProtKB-UniRule"/>
</dbReference>
<evidence type="ECO:0000256" key="7">
    <source>
        <dbReference type="ARBA" id="ARBA00022490"/>
    </source>
</evidence>
<evidence type="ECO:0000256" key="4">
    <source>
        <dbReference type="ARBA" id="ARBA00006087"/>
    </source>
</evidence>
<dbReference type="RefSeq" id="WP_126408692.1">
    <property type="nucleotide sequence ID" value="NZ_RXNT01000008.1"/>
</dbReference>
<dbReference type="PANTHER" id="PTHR10285">
    <property type="entry name" value="URIDINE KINASE"/>
    <property type="match status" value="1"/>
</dbReference>
<keyword evidence="10 14" id="KW-0418">Kinase</keyword>
<evidence type="ECO:0000256" key="1">
    <source>
        <dbReference type="ARBA" id="ARBA00001206"/>
    </source>
</evidence>
<evidence type="ECO:0000256" key="15">
    <source>
        <dbReference type="RuleBase" id="RU003530"/>
    </source>
</evidence>
<dbReference type="GO" id="GO:0005524">
    <property type="term" value="F:ATP binding"/>
    <property type="evidence" value="ECO:0007669"/>
    <property type="project" value="UniProtKB-UniRule"/>
</dbReference>
<dbReference type="EMBL" id="RXNT01000008">
    <property type="protein sequence ID" value="RTR31374.1"/>
    <property type="molecule type" value="Genomic_DNA"/>
</dbReference>
<keyword evidence="12 14" id="KW-0173">Coenzyme A biosynthesis</keyword>
<dbReference type="OrthoDB" id="1550976at2"/>
<dbReference type="EC" id="2.7.1.33" evidence="5 14"/>
<keyword evidence="18" id="KW-1185">Reference proteome</keyword>
<evidence type="ECO:0000259" key="16">
    <source>
        <dbReference type="Pfam" id="PF00485"/>
    </source>
</evidence>
<comment type="pathway">
    <text evidence="3 14 15">Cofactor biosynthesis; coenzyme A biosynthesis; CoA from (R)-pantothenate: step 1/5.</text>
</comment>
<keyword evidence="7 14" id="KW-0963">Cytoplasm</keyword>
<dbReference type="NCBIfam" id="TIGR00554">
    <property type="entry name" value="panK_bact"/>
    <property type="match status" value="1"/>
</dbReference>
<evidence type="ECO:0000313" key="17">
    <source>
        <dbReference type="EMBL" id="RTR31374.1"/>
    </source>
</evidence>
<keyword evidence="8 14" id="KW-0808">Transferase</keyword>
<reference evidence="17 18" key="1">
    <citation type="submission" date="2018-12" db="EMBL/GenBank/DDBJ databases">
        <title>Bacillus yapensis draft genome sequence.</title>
        <authorList>
            <person name="Yu L."/>
            <person name="Xu X."/>
            <person name="Tang X."/>
        </authorList>
    </citation>
    <scope>NUCLEOTIDE SEQUENCE [LARGE SCALE GENOMIC DNA]</scope>
    <source>
        <strain evidence="17 18">XXST-01</strain>
    </source>
</reference>
<keyword evidence="9 14" id="KW-0547">Nucleotide-binding</keyword>
<dbReference type="InterPro" id="IPR004566">
    <property type="entry name" value="PanK"/>
</dbReference>
<protein>
    <recommendedName>
        <fullName evidence="6 14">Pantothenate kinase</fullName>
        <ecNumber evidence="5 14">2.7.1.33</ecNumber>
    </recommendedName>
    <alternativeName>
        <fullName evidence="13 14">Pantothenic acid kinase</fullName>
    </alternativeName>
</protein>
<comment type="subcellular location">
    <subcellularLocation>
        <location evidence="2 14 15">Cytoplasm</location>
    </subcellularLocation>
</comment>